<evidence type="ECO:0000313" key="1">
    <source>
        <dbReference type="EMBL" id="VEV99255.1"/>
    </source>
</evidence>
<organism evidence="1">
    <name type="scientific">Pseudomonas marincola</name>
    <dbReference type="NCBI Taxonomy" id="437900"/>
    <lineage>
        <taxon>Bacteria</taxon>
        <taxon>Pseudomonadati</taxon>
        <taxon>Pseudomonadota</taxon>
        <taxon>Gammaproteobacteria</taxon>
        <taxon>Pseudomonadales</taxon>
        <taxon>Pseudomonadaceae</taxon>
        <taxon>Pseudomonas</taxon>
    </lineage>
</organism>
<name>A0A653EAL2_9PSED</name>
<sequence length="156" mass="16885">MTRSILDSRRKVVSAIIHAYPGGRECAAALLGLELKKFDNHAYENAGTRPLADEQLHALEQVAGTTYLVDYLCNLYGGLFVAMPTAAQLDHTELYSLAMGTAVKRGKVDALIAQALSDGEINEAELAEIVLAHRQHLAARHTEVGAVVTLHRRAAL</sequence>
<protein>
    <recommendedName>
        <fullName evidence="2">Prophage PssSM-01</fullName>
    </recommendedName>
</protein>
<dbReference type="RefSeq" id="WP_150549393.1">
    <property type="nucleotide sequence ID" value="NZ_LR215729.2"/>
</dbReference>
<dbReference type="InterPro" id="IPR009679">
    <property type="entry name" value="Phage_186_CII-like"/>
</dbReference>
<gene>
    <name evidence="1" type="ORF">PMYSY11_4212</name>
</gene>
<dbReference type="NCBIfam" id="NF041471">
    <property type="entry name" value="phage_reg_YmfL"/>
    <property type="match status" value="1"/>
</dbReference>
<accession>A0A653EAL2</accession>
<dbReference type="Pfam" id="PF06892">
    <property type="entry name" value="Phage_CP76"/>
    <property type="match status" value="1"/>
</dbReference>
<reference evidence="1" key="1">
    <citation type="submission" date="2019-02" db="EMBL/GenBank/DDBJ databases">
        <authorList>
            <consortium name="Genoscope - CEA"/>
            <person name="William W."/>
        </authorList>
    </citation>
    <scope>NUCLEOTIDE SEQUENCE [LARGE SCALE GENOMIC DNA]</scope>
    <source>
        <strain evidence="1">YSy11</strain>
    </source>
</reference>
<dbReference type="EMBL" id="LR215729">
    <property type="protein sequence ID" value="VEV99255.1"/>
    <property type="molecule type" value="Genomic_DNA"/>
</dbReference>
<proteinExistence type="predicted"/>
<dbReference type="GO" id="GO:0003677">
    <property type="term" value="F:DNA binding"/>
    <property type="evidence" value="ECO:0007669"/>
    <property type="project" value="InterPro"/>
</dbReference>
<dbReference type="InterPro" id="IPR048188">
    <property type="entry name" value="YmfL-like"/>
</dbReference>
<evidence type="ECO:0008006" key="2">
    <source>
        <dbReference type="Google" id="ProtNLM"/>
    </source>
</evidence>
<dbReference type="AlphaFoldDB" id="A0A653EAL2"/>